<feature type="compositionally biased region" description="Basic and acidic residues" evidence="5">
    <location>
        <begin position="181"/>
        <end position="202"/>
    </location>
</feature>
<accession>A0A1Y2FFE1</accession>
<evidence type="ECO:0000256" key="2">
    <source>
        <dbReference type="ARBA" id="ARBA00022884"/>
    </source>
</evidence>
<name>A0A1Y2FFE1_9BASI</name>
<evidence type="ECO:0000259" key="6">
    <source>
        <dbReference type="PROSITE" id="PS50102"/>
    </source>
</evidence>
<keyword evidence="2 4" id="KW-0694">RNA-binding</keyword>
<proteinExistence type="predicted"/>
<dbReference type="PANTHER" id="PTHR46754">
    <property type="entry name" value="MKI67 FHA DOMAIN-INTERACTING NUCLEOLAR PHOSPHOPROTEIN"/>
    <property type="match status" value="1"/>
</dbReference>
<dbReference type="InterPro" id="IPR035979">
    <property type="entry name" value="RBD_domain_sf"/>
</dbReference>
<sequence>MLLVVSQAKSGTIYLGRIPHGFHEDEMRSYFSQFGEITRLRLSRNKTTGASKHYAFIEFAYASVAQIVSETMDNYLLSGHILVCKVVPDDEIHPKMWIGANRKFRPVPKGRVEAVKRNAPKTDEQKAAISKRLLKKEEAKRKQLAALGIEYEFSGYAQKEVAPPVKAVAAKETPVKAGKGAKKEKAASAKKPAKSEEVSWTV</sequence>
<dbReference type="Pfam" id="PF00076">
    <property type="entry name" value="RRM_1"/>
    <property type="match status" value="1"/>
</dbReference>
<gene>
    <name evidence="7" type="ORF">BCR35DRAFT_265487</name>
</gene>
<evidence type="ECO:0000313" key="7">
    <source>
        <dbReference type="EMBL" id="ORY82327.1"/>
    </source>
</evidence>
<dbReference type="OrthoDB" id="21467at2759"/>
<evidence type="ECO:0000256" key="3">
    <source>
        <dbReference type="ARBA" id="ARBA00023242"/>
    </source>
</evidence>
<dbReference type="GO" id="GO:0003723">
    <property type="term" value="F:RNA binding"/>
    <property type="evidence" value="ECO:0007669"/>
    <property type="project" value="UniProtKB-UniRule"/>
</dbReference>
<dbReference type="FunCoup" id="A0A1Y2FFE1">
    <property type="interactions" value="547"/>
</dbReference>
<comment type="caution">
    <text evidence="7">The sequence shown here is derived from an EMBL/GenBank/DDBJ whole genome shotgun (WGS) entry which is preliminary data.</text>
</comment>
<dbReference type="SMART" id="SM00360">
    <property type="entry name" value="RRM"/>
    <property type="match status" value="1"/>
</dbReference>
<keyword evidence="3" id="KW-0539">Nucleus</keyword>
<organism evidence="7 8">
    <name type="scientific">Leucosporidium creatinivorum</name>
    <dbReference type="NCBI Taxonomy" id="106004"/>
    <lineage>
        <taxon>Eukaryota</taxon>
        <taxon>Fungi</taxon>
        <taxon>Dikarya</taxon>
        <taxon>Basidiomycota</taxon>
        <taxon>Pucciniomycotina</taxon>
        <taxon>Microbotryomycetes</taxon>
        <taxon>Leucosporidiales</taxon>
        <taxon>Leucosporidium</taxon>
    </lineage>
</organism>
<dbReference type="CDD" id="cd12307">
    <property type="entry name" value="RRM_NIFK_like"/>
    <property type="match status" value="1"/>
</dbReference>
<evidence type="ECO:0000256" key="5">
    <source>
        <dbReference type="SAM" id="MobiDB-lite"/>
    </source>
</evidence>
<dbReference type="GO" id="GO:0005730">
    <property type="term" value="C:nucleolus"/>
    <property type="evidence" value="ECO:0007669"/>
    <property type="project" value="UniProtKB-SubCell"/>
</dbReference>
<dbReference type="InParanoid" id="A0A1Y2FFE1"/>
<dbReference type="Gene3D" id="3.30.70.330">
    <property type="match status" value="1"/>
</dbReference>
<dbReference type="STRING" id="106004.A0A1Y2FFE1"/>
<protein>
    <recommendedName>
        <fullName evidence="6">RRM domain-containing protein</fullName>
    </recommendedName>
</protein>
<dbReference type="InterPro" id="IPR012677">
    <property type="entry name" value="Nucleotide-bd_a/b_plait_sf"/>
</dbReference>
<comment type="subcellular location">
    <subcellularLocation>
        <location evidence="1">Nucleus</location>
        <location evidence="1">Nucleolus</location>
    </subcellularLocation>
</comment>
<reference evidence="7 8" key="1">
    <citation type="submission" date="2016-07" db="EMBL/GenBank/DDBJ databases">
        <title>Pervasive Adenine N6-methylation of Active Genes in Fungi.</title>
        <authorList>
            <consortium name="DOE Joint Genome Institute"/>
            <person name="Mondo S.J."/>
            <person name="Dannebaum R.O."/>
            <person name="Kuo R.C."/>
            <person name="Labutti K."/>
            <person name="Haridas S."/>
            <person name="Kuo A."/>
            <person name="Salamov A."/>
            <person name="Ahrendt S.R."/>
            <person name="Lipzen A."/>
            <person name="Sullivan W."/>
            <person name="Andreopoulos W.B."/>
            <person name="Clum A."/>
            <person name="Lindquist E."/>
            <person name="Daum C."/>
            <person name="Ramamoorthy G.K."/>
            <person name="Gryganskyi A."/>
            <person name="Culley D."/>
            <person name="Magnuson J.K."/>
            <person name="James T.Y."/>
            <person name="O'Malley M.A."/>
            <person name="Stajich J.E."/>
            <person name="Spatafora J.W."/>
            <person name="Visel A."/>
            <person name="Grigoriev I.V."/>
        </authorList>
    </citation>
    <scope>NUCLEOTIDE SEQUENCE [LARGE SCALE GENOMIC DNA]</scope>
    <source>
        <strain evidence="7 8">62-1032</strain>
    </source>
</reference>
<evidence type="ECO:0000256" key="4">
    <source>
        <dbReference type="PROSITE-ProRule" id="PRU00176"/>
    </source>
</evidence>
<evidence type="ECO:0000313" key="8">
    <source>
        <dbReference type="Proteomes" id="UP000193467"/>
    </source>
</evidence>
<feature type="region of interest" description="Disordered" evidence="5">
    <location>
        <begin position="171"/>
        <end position="202"/>
    </location>
</feature>
<dbReference type="PROSITE" id="PS50102">
    <property type="entry name" value="RRM"/>
    <property type="match status" value="1"/>
</dbReference>
<dbReference type="Proteomes" id="UP000193467">
    <property type="component" value="Unassembled WGS sequence"/>
</dbReference>
<dbReference type="EMBL" id="MCGR01000021">
    <property type="protein sequence ID" value="ORY82327.1"/>
    <property type="molecule type" value="Genomic_DNA"/>
</dbReference>
<dbReference type="InterPro" id="IPR000504">
    <property type="entry name" value="RRM_dom"/>
</dbReference>
<evidence type="ECO:0000256" key="1">
    <source>
        <dbReference type="ARBA" id="ARBA00004604"/>
    </source>
</evidence>
<dbReference type="AlphaFoldDB" id="A0A1Y2FFE1"/>
<keyword evidence="8" id="KW-1185">Reference proteome</keyword>
<feature type="domain" description="RRM" evidence="6">
    <location>
        <begin position="11"/>
        <end position="89"/>
    </location>
</feature>
<dbReference type="SUPFAM" id="SSF54928">
    <property type="entry name" value="RNA-binding domain, RBD"/>
    <property type="match status" value="1"/>
</dbReference>